<evidence type="ECO:0000256" key="2">
    <source>
        <dbReference type="ARBA" id="ARBA00012948"/>
    </source>
</evidence>
<dbReference type="InterPro" id="IPR036291">
    <property type="entry name" value="NAD(P)-bd_dom_sf"/>
</dbReference>
<evidence type="ECO:0000256" key="3">
    <source>
        <dbReference type="ARBA" id="ARBA00048508"/>
    </source>
</evidence>
<dbReference type="OrthoDB" id="417891at2759"/>
<dbReference type="SUPFAM" id="SSF51735">
    <property type="entry name" value="NAD(P)-binding Rossmann-fold domains"/>
    <property type="match status" value="1"/>
</dbReference>
<accession>A0A167MUR8</accession>
<dbReference type="PANTHER" id="PTHR42879:SF2">
    <property type="entry name" value="3-OXOACYL-[ACYL-CARRIER-PROTEIN] REDUCTASE FABG"/>
    <property type="match status" value="1"/>
</dbReference>
<dbReference type="InterPro" id="IPR050259">
    <property type="entry name" value="SDR"/>
</dbReference>
<dbReference type="PANTHER" id="PTHR42879">
    <property type="entry name" value="3-OXOACYL-(ACYL-CARRIER-PROTEIN) REDUCTASE"/>
    <property type="match status" value="1"/>
</dbReference>
<dbReference type="STRING" id="1081102.A0A167MUR8"/>
<comment type="similarity">
    <text evidence="1">Belongs to the short-chain dehydrogenases/reductases (SDR) family.</text>
</comment>
<dbReference type="InterPro" id="IPR002347">
    <property type="entry name" value="SDR_fam"/>
</dbReference>
<comment type="caution">
    <text evidence="4">The sequence shown here is derived from an EMBL/GenBank/DDBJ whole genome shotgun (WGS) entry which is preliminary data.</text>
</comment>
<dbReference type="Proteomes" id="UP000076874">
    <property type="component" value="Unassembled WGS sequence"/>
</dbReference>
<sequence>MTLALQYKDSKVAGRLAPALAAEGCDVAPHYGSNATKAEAIAVDLRAQYPTQTFRTFAADLSDRATARALVASVLADPSFAGKPVSILVANAGLGRRIRDVAAISEDDWDEMMEVNERSQFVVTKAALAGMRAQGWGSIAAGIPSRSCTESFVQVYP</sequence>
<proteinExistence type="inferred from homology"/>
<comment type="catalytic activity">
    <reaction evidence="3">
        <text>a (3R)-hydroxyacyl-[ACP] + NADP(+) = a 3-oxoacyl-[ACP] + NADPH + H(+)</text>
        <dbReference type="Rhea" id="RHEA:17397"/>
        <dbReference type="Rhea" id="RHEA-COMP:9916"/>
        <dbReference type="Rhea" id="RHEA-COMP:9945"/>
        <dbReference type="ChEBI" id="CHEBI:15378"/>
        <dbReference type="ChEBI" id="CHEBI:57783"/>
        <dbReference type="ChEBI" id="CHEBI:58349"/>
        <dbReference type="ChEBI" id="CHEBI:78776"/>
        <dbReference type="ChEBI" id="CHEBI:78827"/>
        <dbReference type="EC" id="1.1.1.100"/>
    </reaction>
</comment>
<dbReference type="AlphaFoldDB" id="A0A167MUR8"/>
<evidence type="ECO:0000313" key="5">
    <source>
        <dbReference type="Proteomes" id="UP000076874"/>
    </source>
</evidence>
<keyword evidence="5" id="KW-1185">Reference proteome</keyword>
<dbReference type="GO" id="GO:0004316">
    <property type="term" value="F:3-oxoacyl-[acyl-carrier-protein] reductase (NADPH) activity"/>
    <property type="evidence" value="ECO:0007669"/>
    <property type="project" value="UniProtKB-EC"/>
</dbReference>
<evidence type="ECO:0000256" key="1">
    <source>
        <dbReference type="ARBA" id="ARBA00006484"/>
    </source>
</evidence>
<reference evidence="4 5" key="1">
    <citation type="journal article" date="2016" name="Genome Biol. Evol.">
        <title>Divergent and convergent evolution of fungal pathogenicity.</title>
        <authorList>
            <person name="Shang Y."/>
            <person name="Xiao G."/>
            <person name="Zheng P."/>
            <person name="Cen K."/>
            <person name="Zhan S."/>
            <person name="Wang C."/>
        </authorList>
    </citation>
    <scope>NUCLEOTIDE SEQUENCE [LARGE SCALE GENOMIC DNA]</scope>
    <source>
        <strain evidence="4 5">RCEF 264</strain>
    </source>
</reference>
<evidence type="ECO:0000313" key="4">
    <source>
        <dbReference type="EMBL" id="OAA54778.1"/>
    </source>
</evidence>
<gene>
    <name evidence="4" type="ORF">SPI_08649</name>
</gene>
<dbReference type="Gene3D" id="3.40.50.720">
    <property type="entry name" value="NAD(P)-binding Rossmann-like Domain"/>
    <property type="match status" value="1"/>
</dbReference>
<dbReference type="Pfam" id="PF00106">
    <property type="entry name" value="adh_short"/>
    <property type="match status" value="1"/>
</dbReference>
<organism evidence="4 5">
    <name type="scientific">Niveomyces insectorum RCEF 264</name>
    <dbReference type="NCBI Taxonomy" id="1081102"/>
    <lineage>
        <taxon>Eukaryota</taxon>
        <taxon>Fungi</taxon>
        <taxon>Dikarya</taxon>
        <taxon>Ascomycota</taxon>
        <taxon>Pezizomycotina</taxon>
        <taxon>Sordariomycetes</taxon>
        <taxon>Hypocreomycetidae</taxon>
        <taxon>Hypocreales</taxon>
        <taxon>Cordycipitaceae</taxon>
        <taxon>Niveomyces</taxon>
    </lineage>
</organism>
<name>A0A167MUR8_9HYPO</name>
<dbReference type="EMBL" id="AZHD01000022">
    <property type="protein sequence ID" value="OAA54778.1"/>
    <property type="molecule type" value="Genomic_DNA"/>
</dbReference>
<protein>
    <recommendedName>
        <fullName evidence="2">3-oxoacyl-[acyl-carrier-protein] reductase</fullName>
        <ecNumber evidence="2">1.1.1.100</ecNumber>
    </recommendedName>
</protein>
<dbReference type="EC" id="1.1.1.100" evidence="2"/>